<dbReference type="InterPro" id="IPR026444">
    <property type="entry name" value="Secre_tail"/>
</dbReference>
<keyword evidence="3" id="KW-1185">Reference proteome</keyword>
<protein>
    <submittedName>
        <fullName evidence="2">Uncharacterized protein</fullName>
    </submittedName>
</protein>
<dbReference type="RefSeq" id="WP_004350924.1">
    <property type="nucleotide sequence ID" value="NZ_ADEG01000104.1"/>
</dbReference>
<keyword evidence="1" id="KW-0732">Signal</keyword>
<sequence>MKTNLQRLFLLLLLSPLCMVASAAIGEVTKANSELTHVDVGGSTLSSITLTVTLGKDEVPNGMAMLRKSTDPDNQVNNGANYLVDGTLTKTSSDATSSTWTISWRNVPAGDYKVYFKQTGGTGQTELGDVTIKTIVSPTPEPPTVTFDIINETCNAKGSITINIAGGKPGFTIKGNVYSPLNAKGVSIDQTTQNRAVTVTGLTEGEYIKVIVTDADGRTTGEEEIWSERVGNSSIKVYQEQNIYLLQTKDCTFDYYLRFEIDCKDEAAVEKQTQMLAETLRLLRWNINKEYPMEYAPAYNYSRGEEHYRFFRISASDVPGLSYYGFKYDTMCKGSRNTGDSYNSVTNLEKMMHLTTSSSATLNPETCEYENKSFVVNYDFKGNDTGFRTWLNSYYFFLNDDAHKYAKVYKQKADGTYETTPVKKDVLMPTNAFKAPFSSSFTLKEPGKYKLVYGTSDCPLSYIEKEFEIEAPNPKFVDFGKSMNPTIDPKLGIHGNTAGLRIAVKNAAAPLKFTLKRPDGKTSFVVTDFLSDKEYTTTIDFPQEIYYPTAREKGYFFGDLPEGDYVLEVEDKCNKKASYEFTITSDKLQTYSPKNNEGFKDGVYVGVDCEGKNTVKFDFGLKFRTLRYQYKNSTGGSGSGSGGFKNDESTYTDVPNGLNYFSVAYSPDLRGIDGYQLSPSYVYSAIKKDLRERSTSGSLDTDKPRDYDYVPYQFNFDEISGGDAFEVFGAMCDLNSDNTGIISVGPKAGTNVSMPVKYELFNSDEDGTVASDATAIKTFESSDASNVNTAWNGLAKGFYAVKITYGNGCTMKKIVEVNASGIPDPIYEFGKKVAKEITIDITRGMKPIDLALPVSTYIYDVKWIDITNDKKNTEPLPNGTGNEYYATFTKPGDYTYRVQTNFTDNAGCNGSSGGYKDIIFHVIKANYWMGTNGTDFSTASNWTANRVPATGEDIVFATEANYGENAVNDCRLTNGTENLNFEAGKLENQSAVAMVIPAGSGLKVTNMVGFEHEAGEPVRLKIEAKAGKPNGAFVYTGAPSDAKVFAEVQMNVKSTKLAEATTWNDNVEGSPTEGQDLKVEYTDQFFGIPFKQTSSAWLGGSYIYKYDEATNASNKFYQKFTGLKAKEMMTAFAGYSIRSTAAEAKVKSMKGYLNLGDATLTLTRKASKVDGANAPSDAINHWGLGQNLFGNSYTAPVKISGLTLPDALDKTIYMYNTGSGKDWGDATSQSGTSAGTYLAVPVNTASQQGVNEIPSMQGFLLKFTDGETTVDGTNVTVDLKYDNLTSVATQQQLAKGYTFGTNTKPGVVRFILNGEDVSDVMWLFEQPGTSDNFDNGWDGQKLGAEMMSSMIYSDSKAGKLQVNTTDDLTKANITIVTAKPGRYVLNLSRKDLPQYSDLKLIDSKAKMIVPFEGDALEYEFDVTGNGVLGDRFKLMNTTATSFGNLPTEIQGVTTATWNGPAVVYTVSGERVANVRQPEDLNRLKAQLPNGVYIVSMQVDGKTVSQKMVITK</sequence>
<name>D1W8S4_9BACT</name>
<dbReference type="NCBIfam" id="TIGR04183">
    <property type="entry name" value="Por_Secre_tail"/>
    <property type="match status" value="1"/>
</dbReference>
<evidence type="ECO:0000313" key="3">
    <source>
        <dbReference type="Proteomes" id="UP000005283"/>
    </source>
</evidence>
<dbReference type="eggNOG" id="ENOG5032FSV">
    <property type="taxonomic scope" value="Bacteria"/>
</dbReference>
<gene>
    <name evidence="2" type="ORF">HMPREF0650_0895</name>
</gene>
<organism evidence="2 3">
    <name type="scientific">Hoylesella buccalis ATCC 35310</name>
    <dbReference type="NCBI Taxonomy" id="679190"/>
    <lineage>
        <taxon>Bacteria</taxon>
        <taxon>Pseudomonadati</taxon>
        <taxon>Bacteroidota</taxon>
        <taxon>Bacteroidia</taxon>
        <taxon>Bacteroidales</taxon>
        <taxon>Prevotellaceae</taxon>
        <taxon>Hoylesella</taxon>
    </lineage>
</organism>
<reference evidence="2 3" key="1">
    <citation type="submission" date="2009-12" db="EMBL/GenBank/DDBJ databases">
        <title>Genome Sequence of Prevotella buccalis ATCC 35310.</title>
        <authorList>
            <person name="Durkin A.S."/>
            <person name="Madupu R."/>
            <person name="Torralba M."/>
            <person name="Methe B."/>
            <person name="Sutton G."/>
            <person name="Strausberg R.L."/>
            <person name="Nelson K.E."/>
        </authorList>
    </citation>
    <scope>NUCLEOTIDE SEQUENCE [LARGE SCALE GENOMIC DNA]</scope>
    <source>
        <strain evidence="2 3">ATCC 35310</strain>
    </source>
</reference>
<dbReference type="EMBL" id="ADEG01000104">
    <property type="protein sequence ID" value="EFA91058.1"/>
    <property type="molecule type" value="Genomic_DNA"/>
</dbReference>
<evidence type="ECO:0000313" key="2">
    <source>
        <dbReference type="EMBL" id="EFA91058.1"/>
    </source>
</evidence>
<feature type="chain" id="PRO_5003026214" evidence="1">
    <location>
        <begin position="24"/>
        <end position="1511"/>
    </location>
</feature>
<feature type="signal peptide" evidence="1">
    <location>
        <begin position="1"/>
        <end position="23"/>
    </location>
</feature>
<dbReference type="STRING" id="679190.HMPREF0650_0895"/>
<dbReference type="Proteomes" id="UP000005283">
    <property type="component" value="Unassembled WGS sequence"/>
</dbReference>
<comment type="caution">
    <text evidence="2">The sequence shown here is derived from an EMBL/GenBank/DDBJ whole genome shotgun (WGS) entry which is preliminary data.</text>
</comment>
<accession>D1W8S4</accession>
<proteinExistence type="predicted"/>
<evidence type="ECO:0000256" key="1">
    <source>
        <dbReference type="SAM" id="SignalP"/>
    </source>
</evidence>